<proteinExistence type="predicted"/>
<feature type="signal peptide" evidence="1">
    <location>
        <begin position="1"/>
        <end position="25"/>
    </location>
</feature>
<keyword evidence="3" id="KW-1185">Reference proteome</keyword>
<gene>
    <name evidence="2" type="ORF">V6X51_09230</name>
</gene>
<accession>A0ABV3RZJ8</accession>
<sequence>MKHSLYGGWAAIATLCCTFVTAATAAENCANINIRTERMLDLGTLRALPEVRGFLQLDPGKGISVSAHGVTHAGPSGSAEVIVIGPVSAEVRLRVDAHAVSEHDNARLTLVELIVRSGALHQRLPPDGADFTIDLPSHGNAEGQARRKVQFGAVMRFRDAHRSEQALYRLIASCQ</sequence>
<reference evidence="2 3" key="1">
    <citation type="submission" date="2024-02" db="EMBL/GenBank/DDBJ databases">
        <title>New especies of Spiribacter isolated from saline water.</title>
        <authorList>
            <person name="Leon M.J."/>
            <person name="De La Haba R."/>
            <person name="Sanchez-Porro C."/>
            <person name="Ventosa A."/>
        </authorList>
    </citation>
    <scope>NUCLEOTIDE SEQUENCE [LARGE SCALE GENOMIC DNA]</scope>
    <source>
        <strain evidence="3">ag22IC6-196</strain>
    </source>
</reference>
<evidence type="ECO:0008006" key="4">
    <source>
        <dbReference type="Google" id="ProtNLM"/>
    </source>
</evidence>
<name>A0ABV3RZJ8_9GAMM</name>
<feature type="chain" id="PRO_5045611501" description="DUF4402 domain-containing protein" evidence="1">
    <location>
        <begin position="26"/>
        <end position="175"/>
    </location>
</feature>
<dbReference type="EMBL" id="JBAKFG010000003">
    <property type="protein sequence ID" value="MEX0373610.1"/>
    <property type="molecule type" value="Genomic_DNA"/>
</dbReference>
<protein>
    <recommendedName>
        <fullName evidence="4">DUF4402 domain-containing protein</fullName>
    </recommendedName>
</protein>
<evidence type="ECO:0000256" key="1">
    <source>
        <dbReference type="SAM" id="SignalP"/>
    </source>
</evidence>
<dbReference type="RefSeq" id="WP_367951796.1">
    <property type="nucleotide sequence ID" value="NZ_JBAKFG010000003.1"/>
</dbReference>
<dbReference type="Proteomes" id="UP001556636">
    <property type="component" value="Unassembled WGS sequence"/>
</dbReference>
<organism evidence="2 3">
    <name type="scientific">Spiribacter roseus</name>
    <dbReference type="NCBI Taxonomy" id="1855875"/>
    <lineage>
        <taxon>Bacteria</taxon>
        <taxon>Pseudomonadati</taxon>
        <taxon>Pseudomonadota</taxon>
        <taxon>Gammaproteobacteria</taxon>
        <taxon>Chromatiales</taxon>
        <taxon>Ectothiorhodospiraceae</taxon>
        <taxon>Spiribacter</taxon>
    </lineage>
</organism>
<keyword evidence="1" id="KW-0732">Signal</keyword>
<evidence type="ECO:0000313" key="3">
    <source>
        <dbReference type="Proteomes" id="UP001556636"/>
    </source>
</evidence>
<evidence type="ECO:0000313" key="2">
    <source>
        <dbReference type="EMBL" id="MEX0373610.1"/>
    </source>
</evidence>
<comment type="caution">
    <text evidence="2">The sequence shown here is derived from an EMBL/GenBank/DDBJ whole genome shotgun (WGS) entry which is preliminary data.</text>
</comment>